<reference evidence="3" key="2">
    <citation type="submission" date="2023-06" db="EMBL/GenBank/DDBJ databases">
        <title>Identification and characterization of horizontal gene transfer across gut microbiota members of farm animals based on homology search.</title>
        <authorList>
            <person name="Zeman M."/>
            <person name="Kubasova T."/>
            <person name="Jahodarova E."/>
            <person name="Nykrynova M."/>
            <person name="Rychlik I."/>
        </authorList>
    </citation>
    <scope>NUCLEOTIDE SEQUENCE [LARGE SCALE GENOMIC DNA]</scope>
    <source>
        <strain evidence="3">105_WCHN</strain>
    </source>
</reference>
<keyword evidence="3" id="KW-1185">Reference proteome</keyword>
<feature type="transmembrane region" description="Helical" evidence="1">
    <location>
        <begin position="64"/>
        <end position="85"/>
    </location>
</feature>
<reference evidence="2 3" key="3">
    <citation type="submission" date="2023-06" db="EMBL/GenBank/DDBJ databases">
        <authorList>
            <person name="Zeman M."/>
            <person name="Kubasova T."/>
            <person name="Jahodarova E."/>
            <person name="Nykrynova M."/>
            <person name="Rychlik I."/>
        </authorList>
    </citation>
    <scope>NUCLEOTIDE SEQUENCE [LARGE SCALE GENOMIC DNA]</scope>
    <source>
        <strain evidence="2 3">105_WCHN</strain>
    </source>
</reference>
<keyword evidence="1" id="KW-0472">Membrane</keyword>
<evidence type="ECO:0000313" key="3">
    <source>
        <dbReference type="Proteomes" id="UP001529423"/>
    </source>
</evidence>
<protein>
    <submittedName>
        <fullName evidence="2">Uncharacterized protein</fullName>
    </submittedName>
</protein>
<sequence>MKNKQLLFGLAFALGLFFVAGYSIDSRGFHSGIFGLIGCVLLVGAYLGLFWPQIKSGDRHARHLAAGLAVLVALVVILDIVEAILS</sequence>
<organism evidence="2 3">
    <name type="scientific">Limosilactobacillus panis</name>
    <dbReference type="NCBI Taxonomy" id="47493"/>
    <lineage>
        <taxon>Bacteria</taxon>
        <taxon>Bacillati</taxon>
        <taxon>Bacillota</taxon>
        <taxon>Bacilli</taxon>
        <taxon>Lactobacillales</taxon>
        <taxon>Lactobacillaceae</taxon>
        <taxon>Limosilactobacillus</taxon>
    </lineage>
</organism>
<comment type="caution">
    <text evidence="2">The sequence shown here is derived from an EMBL/GenBank/DDBJ whole genome shotgun (WGS) entry which is preliminary data.</text>
</comment>
<feature type="transmembrane region" description="Helical" evidence="1">
    <location>
        <begin position="31"/>
        <end position="52"/>
    </location>
</feature>
<proteinExistence type="predicted"/>
<evidence type="ECO:0000313" key="2">
    <source>
        <dbReference type="EMBL" id="MDM8333008.1"/>
    </source>
</evidence>
<keyword evidence="1" id="KW-0812">Transmembrane</keyword>
<dbReference type="EMBL" id="JAUDEO010000001">
    <property type="protein sequence ID" value="MDM8333008.1"/>
    <property type="molecule type" value="Genomic_DNA"/>
</dbReference>
<reference evidence="2 3" key="1">
    <citation type="submission" date="2023-06" db="EMBL/GenBank/DDBJ databases">
        <title>Identification and characterization of horizontal gene transfer across gut microbiota members of farm animals based on homology search.</title>
        <authorList>
            <person name="Schwarzerova J."/>
            <person name="Nykrynova M."/>
            <person name="Jureckova K."/>
            <person name="Cejkova D."/>
            <person name="Rychlik I."/>
        </authorList>
    </citation>
    <scope>NUCLEOTIDE SEQUENCE [LARGE SCALE GENOMIC DNA]</scope>
    <source>
        <strain evidence="2 3">105_WCHN</strain>
    </source>
</reference>
<gene>
    <name evidence="2" type="ORF">QUW46_00200</name>
</gene>
<dbReference type="RefSeq" id="WP_289558503.1">
    <property type="nucleotide sequence ID" value="NZ_JAUDEO010000001.1"/>
</dbReference>
<keyword evidence="1" id="KW-1133">Transmembrane helix</keyword>
<dbReference type="Proteomes" id="UP001529423">
    <property type="component" value="Unassembled WGS sequence"/>
</dbReference>
<accession>A0ABT7VJV8</accession>
<evidence type="ECO:0000256" key="1">
    <source>
        <dbReference type="SAM" id="Phobius"/>
    </source>
</evidence>
<name>A0ABT7VJV8_9LACO</name>